<dbReference type="RefSeq" id="WP_212690418.1">
    <property type="nucleotide sequence ID" value="NZ_CP058561.1"/>
</dbReference>
<accession>A0A8J8MC37</accession>
<keyword evidence="7" id="KW-1185">Reference proteome</keyword>
<feature type="active site" description="Proton acceptor" evidence="3">
    <location>
        <position position="181"/>
    </location>
</feature>
<dbReference type="SUPFAM" id="SSF53383">
    <property type="entry name" value="PLP-dependent transferases"/>
    <property type="match status" value="1"/>
</dbReference>
<dbReference type="PIRSF" id="PIRSF000390">
    <property type="entry name" value="PLP_StrS"/>
    <property type="match status" value="1"/>
</dbReference>
<dbReference type="Gene3D" id="3.40.640.10">
    <property type="entry name" value="Type I PLP-dependent aspartate aminotransferase-like (Major domain)"/>
    <property type="match status" value="1"/>
</dbReference>
<feature type="modified residue" description="N6-(pyridoxal phosphate)lysine" evidence="4">
    <location>
        <position position="181"/>
    </location>
</feature>
<sequence>MINVTKTYLPDIDKYKDYVNKIYDSGWITNNGELVRELEKRLEKYLGIGNLILVSNGTLALQVAYKVLGISGDVITTPFSFVATTSSLVWEGLRPRYVDIDERTLNIDVDKIEEKISQDTSCIVPTHVFGNGCDVDRIKYIAEKNNLKVIYDAAHCFGVNYNGESILNYGDISILSFHATKIFHTIEGGALIINNDEIAEKVRKMINFGFASHEKITELGINAKMNEFQAAMGLCLLDDIGNIMDNRKKIYEYYLKCFNGNYSVKFQCINKKCTMNYSYFPIIFKSEYDLFKIRDKLLDNNVIPRRYFYPSLNKLPYVQDADVQKSNSISKRILCLPIYYSLDVQNQDIIIRIIEENLKQ</sequence>
<evidence type="ECO:0000313" key="7">
    <source>
        <dbReference type="Proteomes" id="UP000677305"/>
    </source>
</evidence>
<dbReference type="PANTHER" id="PTHR30244">
    <property type="entry name" value="TRANSAMINASE"/>
    <property type="match status" value="1"/>
</dbReference>
<protein>
    <submittedName>
        <fullName evidence="6">DegT/DnrJ/EryC1/StrS family aminotransferase</fullName>
    </submittedName>
</protein>
<evidence type="ECO:0000256" key="3">
    <source>
        <dbReference type="PIRSR" id="PIRSR000390-1"/>
    </source>
</evidence>
<dbReference type="Pfam" id="PF01041">
    <property type="entry name" value="DegT_DnrJ_EryC1"/>
    <property type="match status" value="1"/>
</dbReference>
<dbReference type="GO" id="GO:0000271">
    <property type="term" value="P:polysaccharide biosynthetic process"/>
    <property type="evidence" value="ECO:0007669"/>
    <property type="project" value="TreeGrafter"/>
</dbReference>
<proteinExistence type="inferred from homology"/>
<comment type="similarity">
    <text evidence="2 5">Belongs to the DegT/DnrJ/EryC1 family.</text>
</comment>
<dbReference type="EMBL" id="CP058561">
    <property type="protein sequence ID" value="QUH30227.1"/>
    <property type="molecule type" value="Genomic_DNA"/>
</dbReference>
<gene>
    <name evidence="6" type="ORF">HYG85_15460</name>
</gene>
<name>A0A8J8MC37_9FIRM</name>
<dbReference type="Proteomes" id="UP000677305">
    <property type="component" value="Chromosome"/>
</dbReference>
<evidence type="ECO:0000256" key="2">
    <source>
        <dbReference type="ARBA" id="ARBA00037999"/>
    </source>
</evidence>
<reference evidence="6 7" key="1">
    <citation type="submission" date="2020-07" db="EMBL/GenBank/DDBJ databases">
        <title>Vallitalea guaymasensis genome.</title>
        <authorList>
            <person name="Postec A."/>
        </authorList>
    </citation>
    <scope>NUCLEOTIDE SEQUENCE [LARGE SCALE GENOMIC DNA]</scope>
    <source>
        <strain evidence="6 7">Ra1766G1</strain>
    </source>
</reference>
<dbReference type="InterPro" id="IPR015424">
    <property type="entry name" value="PyrdxlP-dep_Trfase"/>
</dbReference>
<dbReference type="InterPro" id="IPR000653">
    <property type="entry name" value="DegT/StrS_aminotransferase"/>
</dbReference>
<dbReference type="PANTHER" id="PTHR30244:SF9">
    <property type="entry name" value="PROTEIN RV3402C"/>
    <property type="match status" value="1"/>
</dbReference>
<organism evidence="6 7">
    <name type="scientific">Vallitalea guaymasensis</name>
    <dbReference type="NCBI Taxonomy" id="1185412"/>
    <lineage>
        <taxon>Bacteria</taxon>
        <taxon>Bacillati</taxon>
        <taxon>Bacillota</taxon>
        <taxon>Clostridia</taxon>
        <taxon>Lachnospirales</taxon>
        <taxon>Vallitaleaceae</taxon>
        <taxon>Vallitalea</taxon>
    </lineage>
</organism>
<dbReference type="AlphaFoldDB" id="A0A8J8MC37"/>
<evidence type="ECO:0000256" key="1">
    <source>
        <dbReference type="ARBA" id="ARBA00022898"/>
    </source>
</evidence>
<dbReference type="InterPro" id="IPR015421">
    <property type="entry name" value="PyrdxlP-dep_Trfase_major"/>
</dbReference>
<keyword evidence="6" id="KW-0808">Transferase</keyword>
<evidence type="ECO:0000313" key="6">
    <source>
        <dbReference type="EMBL" id="QUH30227.1"/>
    </source>
</evidence>
<dbReference type="KEGG" id="vgu:HYG85_15460"/>
<keyword evidence="6" id="KW-0032">Aminotransferase</keyword>
<keyword evidence="1 4" id="KW-0663">Pyridoxal phosphate</keyword>
<dbReference type="CDD" id="cd00616">
    <property type="entry name" value="AHBA_syn"/>
    <property type="match status" value="1"/>
</dbReference>
<evidence type="ECO:0000256" key="4">
    <source>
        <dbReference type="PIRSR" id="PIRSR000390-2"/>
    </source>
</evidence>
<dbReference type="GO" id="GO:0030170">
    <property type="term" value="F:pyridoxal phosphate binding"/>
    <property type="evidence" value="ECO:0007669"/>
    <property type="project" value="TreeGrafter"/>
</dbReference>
<dbReference type="GO" id="GO:0008483">
    <property type="term" value="F:transaminase activity"/>
    <property type="evidence" value="ECO:0007669"/>
    <property type="project" value="UniProtKB-KW"/>
</dbReference>
<evidence type="ECO:0000256" key="5">
    <source>
        <dbReference type="RuleBase" id="RU004508"/>
    </source>
</evidence>